<keyword evidence="3" id="KW-1185">Reference proteome</keyword>
<dbReference type="Pfam" id="PF02148">
    <property type="entry name" value="zf-UBP"/>
    <property type="match status" value="1"/>
</dbReference>
<dbReference type="Proteomes" id="UP001164965">
    <property type="component" value="Chromosome"/>
</dbReference>
<reference evidence="2" key="1">
    <citation type="submission" date="2022-10" db="EMBL/GenBank/DDBJ databases">
        <title>Rhodococcus sp.75.</title>
        <authorList>
            <person name="Sun M."/>
        </authorList>
    </citation>
    <scope>NUCLEOTIDE SEQUENCE</scope>
    <source>
        <strain evidence="2">75</strain>
    </source>
</reference>
<dbReference type="RefSeq" id="WP_265383146.1">
    <property type="nucleotide sequence ID" value="NZ_CP110615.1"/>
</dbReference>
<evidence type="ECO:0000313" key="2">
    <source>
        <dbReference type="EMBL" id="UZJ25040.1"/>
    </source>
</evidence>
<evidence type="ECO:0000259" key="1">
    <source>
        <dbReference type="PROSITE" id="PS50271"/>
    </source>
</evidence>
<dbReference type="InterPro" id="IPR001607">
    <property type="entry name" value="Znf_UBP"/>
</dbReference>
<organism evidence="2 3">
    <name type="scientific">Rhodococcus antarcticus</name>
    <dbReference type="NCBI Taxonomy" id="2987751"/>
    <lineage>
        <taxon>Bacteria</taxon>
        <taxon>Bacillati</taxon>
        <taxon>Actinomycetota</taxon>
        <taxon>Actinomycetes</taxon>
        <taxon>Mycobacteriales</taxon>
        <taxon>Nocardiaceae</taxon>
        <taxon>Rhodococcus</taxon>
    </lineage>
</organism>
<dbReference type="Gene3D" id="3.30.40.10">
    <property type="entry name" value="Zinc/RING finger domain, C3HC4 (zinc finger)"/>
    <property type="match status" value="1"/>
</dbReference>
<protein>
    <submittedName>
        <fullName evidence="2">UBP-type zinc finger domain-containing protein</fullName>
    </submittedName>
</protein>
<proteinExistence type="predicted"/>
<dbReference type="PROSITE" id="PS50271">
    <property type="entry name" value="ZF_UBP"/>
    <property type="match status" value="1"/>
</dbReference>
<evidence type="ECO:0000313" key="3">
    <source>
        <dbReference type="Proteomes" id="UP001164965"/>
    </source>
</evidence>
<dbReference type="InterPro" id="IPR013083">
    <property type="entry name" value="Znf_RING/FYVE/PHD"/>
</dbReference>
<dbReference type="SUPFAM" id="SSF57850">
    <property type="entry name" value="RING/U-box"/>
    <property type="match status" value="1"/>
</dbReference>
<sequence length="110" mass="12029">MKLRRKSTETSTTPASPVVAPVAGCPELRACRVEPDPEPLGSDGCLDCAALGEQTWTHLRMCLTCGGVRCCDSSPHQHATAHFHASEHPVMRSFEPGETWRWCYVHALLG</sequence>
<feature type="domain" description="UBP-type" evidence="1">
    <location>
        <begin position="23"/>
        <end position="110"/>
    </location>
</feature>
<gene>
    <name evidence="2" type="ORF">RHODO2019_00550</name>
</gene>
<name>A0ABY6P077_9NOCA</name>
<accession>A0ABY6P077</accession>
<dbReference type="EMBL" id="CP110615">
    <property type="protein sequence ID" value="UZJ25040.1"/>
    <property type="molecule type" value="Genomic_DNA"/>
</dbReference>